<proteinExistence type="predicted"/>
<dbReference type="Proteomes" id="UP000280685">
    <property type="component" value="Chromosome 7"/>
</dbReference>
<accession>A0ABY6SLJ9</accession>
<evidence type="ECO:0000256" key="1">
    <source>
        <dbReference type="SAM" id="MobiDB-lite"/>
    </source>
</evidence>
<dbReference type="Pfam" id="PF09994">
    <property type="entry name" value="T6SS_Tle1-like_cat"/>
    <property type="match status" value="1"/>
</dbReference>
<organism evidence="3 4">
    <name type="scientific">Podospora comata</name>
    <dbReference type="NCBI Taxonomy" id="48703"/>
    <lineage>
        <taxon>Eukaryota</taxon>
        <taxon>Fungi</taxon>
        <taxon>Dikarya</taxon>
        <taxon>Ascomycota</taxon>
        <taxon>Pezizomycotina</taxon>
        <taxon>Sordariomycetes</taxon>
        <taxon>Sordariomycetidae</taxon>
        <taxon>Sordariales</taxon>
        <taxon>Podosporaceae</taxon>
        <taxon>Podospora</taxon>
    </lineage>
</organism>
<feature type="region of interest" description="Disordered" evidence="1">
    <location>
        <begin position="335"/>
        <end position="355"/>
    </location>
</feature>
<evidence type="ECO:0000313" key="3">
    <source>
        <dbReference type="EMBL" id="VBB86863.1"/>
    </source>
</evidence>
<dbReference type="SUPFAM" id="SSF53474">
    <property type="entry name" value="alpha/beta-Hydrolases"/>
    <property type="match status" value="1"/>
</dbReference>
<protein>
    <recommendedName>
        <fullName evidence="2">T6SS Phospholipase effector Tle1-like catalytic domain-containing protein</fullName>
    </recommendedName>
</protein>
<reference evidence="3" key="1">
    <citation type="submission" date="2018-02" db="EMBL/GenBank/DDBJ databases">
        <authorList>
            <person name="Silar P."/>
        </authorList>
    </citation>
    <scope>NUCLEOTIDE SEQUENCE [LARGE SCALE GENOMIC DNA]</scope>
    <source>
        <strain evidence="3">T</strain>
    </source>
</reference>
<gene>
    <name evidence="3" type="ORF">PODCO_708780</name>
</gene>
<dbReference type="EMBL" id="LR026970">
    <property type="protein sequence ID" value="VBB86863.1"/>
    <property type="molecule type" value="Genomic_DNA"/>
</dbReference>
<dbReference type="PANTHER" id="PTHR33840:SF1">
    <property type="entry name" value="TLE1 PHOSPHOLIPASE DOMAIN-CONTAINING PROTEIN"/>
    <property type="match status" value="1"/>
</dbReference>
<dbReference type="PANTHER" id="PTHR33840">
    <property type="match status" value="1"/>
</dbReference>
<evidence type="ECO:0000313" key="4">
    <source>
        <dbReference type="Proteomes" id="UP000280685"/>
    </source>
</evidence>
<keyword evidence="4" id="KW-1185">Reference proteome</keyword>
<feature type="domain" description="T6SS Phospholipase effector Tle1-like catalytic" evidence="2">
    <location>
        <begin position="13"/>
        <end position="303"/>
    </location>
</feature>
<dbReference type="InterPro" id="IPR018712">
    <property type="entry name" value="Tle1-like_cat"/>
</dbReference>
<evidence type="ECO:0000259" key="2">
    <source>
        <dbReference type="Pfam" id="PF09994"/>
    </source>
</evidence>
<name>A0ABY6SLJ9_PODCO</name>
<sequence length="613" mass="68659">MSPASQPIQITKKRLVICCDGTWMSSDTGYRKSSYRNPIGKTAVPSNVTRLSRSLRRSCTDGTLQIIDYHSGIGLSGSFADVLSGGAFGLSIFENIRSAYSFICANYTDGDEIILVGFSRGAFTARSAAAMVSDLGLLTREGMEYFYPIYKDRQHWRDTKYKDPFPDTPFSDKPKGVDASRKYREMLVEKGLTRIHQNHENGPLIKVRAVAVDTIGSLGIPHSTAEFRLFDTDLSDRIEYAFHALALDEHRSSFIPTVWERTVDNLGATDLRQVWFPGNHGNVGGAWKDAGISDITLAWMMDQLASIGVEFDEAVIMRLFDQLEHSYRDMAEKDPKCTHAQKHPRPSRPLIEVEPPPIESNNLPEWVRFRLRSLSTASDTGKIIGEKHWAINLICARNIPLRPWALGAIRGFKAAGSKVRSPCAYKKRDPITGKKTKDFLEDTNERMHSSVRVRLALEGLGLNDKGVWEAPALKGKWALRKTTLEFLDPIPKTVTSWEKSTASAATTSWKKKLDLSNNETAHKQDDDESLAASNAATLVETAVEQQRPLQAMDNKGYRWVWEYCGNVKDAPPQKVMVEEQLGPFERQLLRLLGGVPNVYEFAETVEGMDGRKV</sequence>
<dbReference type="InterPro" id="IPR029058">
    <property type="entry name" value="AB_hydrolase_fold"/>
</dbReference>